<evidence type="ECO:0000256" key="2">
    <source>
        <dbReference type="ARBA" id="ARBA00023242"/>
    </source>
</evidence>
<dbReference type="OrthoDB" id="9626941at2759"/>
<feature type="region of interest" description="Disordered" evidence="4">
    <location>
        <begin position="88"/>
        <end position="126"/>
    </location>
</feature>
<feature type="domain" description="Sm" evidence="5">
    <location>
        <begin position="5"/>
        <end position="77"/>
    </location>
</feature>
<dbReference type="PROSITE" id="PS52002">
    <property type="entry name" value="SM"/>
    <property type="match status" value="1"/>
</dbReference>
<dbReference type="GO" id="GO:0097525">
    <property type="term" value="C:spliceosomal snRNP complex"/>
    <property type="evidence" value="ECO:0007669"/>
    <property type="project" value="UniProtKB-ARBA"/>
</dbReference>
<evidence type="ECO:0000259" key="5">
    <source>
        <dbReference type="PROSITE" id="PS52002"/>
    </source>
</evidence>
<dbReference type="InterPro" id="IPR001163">
    <property type="entry name" value="Sm_dom_euk/arc"/>
</dbReference>
<keyword evidence="7" id="KW-1185">Reference proteome</keyword>
<dbReference type="PANTHER" id="PTHR23338">
    <property type="entry name" value="SMALL NUCLEAR RIBONUCLEOPROTEIN SM"/>
    <property type="match status" value="1"/>
</dbReference>
<name>A0A367YJD8_9ASCO</name>
<reference evidence="6 7" key="1">
    <citation type="submission" date="2018-06" db="EMBL/GenBank/DDBJ databases">
        <title>Whole genome sequencing of Candida tropicalis (genome annotated by CSBL at Korea University).</title>
        <authorList>
            <person name="Ahn J."/>
        </authorList>
    </citation>
    <scope>NUCLEOTIDE SEQUENCE [LARGE SCALE GENOMIC DNA]</scope>
    <source>
        <strain evidence="6 7">ATCC 20962</strain>
    </source>
</reference>
<protein>
    <submittedName>
        <fullName evidence="6">Small nuclear ribonucleoprotein Sm D1</fullName>
    </submittedName>
</protein>
<comment type="subcellular location">
    <subcellularLocation>
        <location evidence="1">Nucleus</location>
    </subcellularLocation>
</comment>
<accession>A0A367YJD8</accession>
<evidence type="ECO:0000313" key="6">
    <source>
        <dbReference type="EMBL" id="RCK65958.1"/>
    </source>
</evidence>
<gene>
    <name evidence="6" type="primary">smd1</name>
    <name evidence="6" type="ORF">Cantr_01645</name>
</gene>
<keyword evidence="3 6" id="KW-0687">Ribonucleoprotein</keyword>
<dbReference type="AlphaFoldDB" id="A0A367YJD8"/>
<proteinExistence type="predicted"/>
<evidence type="ECO:0000256" key="1">
    <source>
        <dbReference type="ARBA" id="ARBA00004123"/>
    </source>
</evidence>
<dbReference type="Proteomes" id="UP000253472">
    <property type="component" value="Unassembled WGS sequence"/>
</dbReference>
<feature type="compositionally biased region" description="Basic residues" evidence="4">
    <location>
        <begin position="109"/>
        <end position="126"/>
    </location>
</feature>
<keyword evidence="2" id="KW-0539">Nucleus</keyword>
<evidence type="ECO:0000256" key="4">
    <source>
        <dbReference type="SAM" id="MobiDB-lite"/>
    </source>
</evidence>
<dbReference type="GO" id="GO:0006396">
    <property type="term" value="P:RNA processing"/>
    <property type="evidence" value="ECO:0007669"/>
    <property type="project" value="InterPro"/>
</dbReference>
<dbReference type="SUPFAM" id="SSF50182">
    <property type="entry name" value="Sm-like ribonucleoproteins"/>
    <property type="match status" value="1"/>
</dbReference>
<evidence type="ECO:0000256" key="3">
    <source>
        <dbReference type="ARBA" id="ARBA00023274"/>
    </source>
</evidence>
<comment type="caution">
    <text evidence="6">The sequence shown here is derived from an EMBL/GenBank/DDBJ whole genome shotgun (WGS) entry which is preliminary data.</text>
</comment>
<sequence length="126" mass="13885">MKLVRFLMNIPNSTNQPVTVELKNGNIISGTMLSCNPLMNLNLKNVKLQQPLQDPILLEFINIRGNQVRQIILPDELNIESVLAKSETKIKGKGAGPGAKPESNGRGRGGFRGKRGGRRRGRGRPF</sequence>
<dbReference type="GO" id="GO:0003723">
    <property type="term" value="F:RNA binding"/>
    <property type="evidence" value="ECO:0007669"/>
    <property type="project" value="InterPro"/>
</dbReference>
<dbReference type="InterPro" id="IPR047575">
    <property type="entry name" value="Sm"/>
</dbReference>
<dbReference type="InterPro" id="IPR027141">
    <property type="entry name" value="LSm4/Sm_D1/D3"/>
</dbReference>
<dbReference type="STRING" id="5486.A0A367YJD8"/>
<dbReference type="SMART" id="SM00651">
    <property type="entry name" value="Sm"/>
    <property type="match status" value="1"/>
</dbReference>
<evidence type="ECO:0000313" key="7">
    <source>
        <dbReference type="Proteomes" id="UP000253472"/>
    </source>
</evidence>
<dbReference type="Gene3D" id="2.30.30.100">
    <property type="match status" value="1"/>
</dbReference>
<dbReference type="InterPro" id="IPR010920">
    <property type="entry name" value="LSM_dom_sf"/>
</dbReference>
<dbReference type="Pfam" id="PF01423">
    <property type="entry name" value="LSM"/>
    <property type="match status" value="1"/>
</dbReference>
<organism evidence="6 7">
    <name type="scientific">Candida viswanathii</name>
    <dbReference type="NCBI Taxonomy" id="5486"/>
    <lineage>
        <taxon>Eukaryota</taxon>
        <taxon>Fungi</taxon>
        <taxon>Dikarya</taxon>
        <taxon>Ascomycota</taxon>
        <taxon>Saccharomycotina</taxon>
        <taxon>Pichiomycetes</taxon>
        <taxon>Debaryomycetaceae</taxon>
        <taxon>Candida/Lodderomyces clade</taxon>
        <taxon>Candida</taxon>
    </lineage>
</organism>
<dbReference type="PROSITE" id="PS51257">
    <property type="entry name" value="PROKAR_LIPOPROTEIN"/>
    <property type="match status" value="1"/>
</dbReference>
<dbReference type="EMBL" id="QLNQ01000018">
    <property type="protein sequence ID" value="RCK65958.1"/>
    <property type="molecule type" value="Genomic_DNA"/>
</dbReference>